<evidence type="ECO:0000313" key="2">
    <source>
        <dbReference type="WBParaSite" id="nRc.2.0.1.t33931-RA"/>
    </source>
</evidence>
<accession>A0A915K5D6</accession>
<name>A0A915K5D6_ROMCU</name>
<dbReference type="AlphaFoldDB" id="A0A915K5D6"/>
<keyword evidence="1" id="KW-1185">Reference proteome</keyword>
<reference evidence="2" key="1">
    <citation type="submission" date="2022-11" db="UniProtKB">
        <authorList>
            <consortium name="WormBaseParasite"/>
        </authorList>
    </citation>
    <scope>IDENTIFICATION</scope>
</reference>
<sequence length="170" mass="19332">MLVPDSPVALASILSYQNQDLQKTIIFHLGKNSSTIFWPVHKKYEQSDQNLAWTATEGAIPNDRHFCLVSRSNRKRSNCTFDKGAQNGLWPTSGSVTIRPSLTVTRHGLERSKGSLASKQRFRLSKSKKFPALRVEQVLFAKNTDLAKKRRLWWVAQCCQMVLVKNRGMT</sequence>
<evidence type="ECO:0000313" key="1">
    <source>
        <dbReference type="Proteomes" id="UP000887565"/>
    </source>
</evidence>
<protein>
    <submittedName>
        <fullName evidence="2">Uncharacterized protein</fullName>
    </submittedName>
</protein>
<proteinExistence type="predicted"/>
<organism evidence="1 2">
    <name type="scientific">Romanomermis culicivorax</name>
    <name type="common">Nematode worm</name>
    <dbReference type="NCBI Taxonomy" id="13658"/>
    <lineage>
        <taxon>Eukaryota</taxon>
        <taxon>Metazoa</taxon>
        <taxon>Ecdysozoa</taxon>
        <taxon>Nematoda</taxon>
        <taxon>Enoplea</taxon>
        <taxon>Dorylaimia</taxon>
        <taxon>Mermithida</taxon>
        <taxon>Mermithoidea</taxon>
        <taxon>Mermithidae</taxon>
        <taxon>Romanomermis</taxon>
    </lineage>
</organism>
<dbReference type="Proteomes" id="UP000887565">
    <property type="component" value="Unplaced"/>
</dbReference>
<dbReference type="WBParaSite" id="nRc.2.0.1.t33931-RA">
    <property type="protein sequence ID" value="nRc.2.0.1.t33931-RA"/>
    <property type="gene ID" value="nRc.2.0.1.g33931"/>
</dbReference>